<dbReference type="PROSITE" id="PS51892">
    <property type="entry name" value="SUBTILASE"/>
    <property type="match status" value="1"/>
</dbReference>
<keyword evidence="10" id="KW-1185">Reference proteome</keyword>
<dbReference type="GeneID" id="90993907"/>
<evidence type="ECO:0000256" key="4">
    <source>
        <dbReference type="ARBA" id="ARBA00022825"/>
    </source>
</evidence>
<evidence type="ECO:0000256" key="6">
    <source>
        <dbReference type="PROSITE-ProRule" id="PRU01240"/>
    </source>
</evidence>
<comment type="similarity">
    <text evidence="1 6">Belongs to the peptidase S8 family.</text>
</comment>
<dbReference type="InterPro" id="IPR036852">
    <property type="entry name" value="Peptidase_S8/S53_dom_sf"/>
</dbReference>
<dbReference type="PANTHER" id="PTHR43399:SF4">
    <property type="entry name" value="CELL WALL-ASSOCIATED PROTEASE"/>
    <property type="match status" value="1"/>
</dbReference>
<gene>
    <name evidence="9" type="ORF">SAMN02745784_01933</name>
</gene>
<feature type="signal peptide" evidence="7">
    <location>
        <begin position="1"/>
        <end position="30"/>
    </location>
</feature>
<dbReference type="InterPro" id="IPR051048">
    <property type="entry name" value="Peptidase_S8/S53_subtilisin"/>
</dbReference>
<dbReference type="Gene3D" id="3.40.50.200">
    <property type="entry name" value="Peptidase S8/S53 domain"/>
    <property type="match status" value="1"/>
</dbReference>
<dbReference type="GO" id="GO:0004252">
    <property type="term" value="F:serine-type endopeptidase activity"/>
    <property type="evidence" value="ECO:0007669"/>
    <property type="project" value="UniProtKB-UniRule"/>
</dbReference>
<name>A0A1M4WM69_9FIRM</name>
<feature type="active site" description="Charge relay system" evidence="5 6">
    <location>
        <position position="438"/>
    </location>
</feature>
<protein>
    <submittedName>
        <fullName evidence="9">Serine protease, subtilisin family</fullName>
    </submittedName>
</protein>
<dbReference type="PROSITE" id="PS51257">
    <property type="entry name" value="PROKAR_LIPOPROTEIN"/>
    <property type="match status" value="1"/>
</dbReference>
<evidence type="ECO:0000256" key="2">
    <source>
        <dbReference type="ARBA" id="ARBA00022670"/>
    </source>
</evidence>
<dbReference type="AlphaFoldDB" id="A0A1M4WM69"/>
<keyword evidence="4 6" id="KW-0720">Serine protease</keyword>
<dbReference type="CDD" id="cd07481">
    <property type="entry name" value="Peptidases_S8_BacillopeptidaseF-like"/>
    <property type="match status" value="1"/>
</dbReference>
<evidence type="ECO:0000256" key="7">
    <source>
        <dbReference type="SAM" id="SignalP"/>
    </source>
</evidence>
<feature type="chain" id="PRO_5012747823" evidence="7">
    <location>
        <begin position="31"/>
        <end position="503"/>
    </location>
</feature>
<evidence type="ECO:0000313" key="10">
    <source>
        <dbReference type="Proteomes" id="UP000184114"/>
    </source>
</evidence>
<organism evidence="9 10">
    <name type="scientific">Tissierella praeacuta DSM 18095</name>
    <dbReference type="NCBI Taxonomy" id="1123404"/>
    <lineage>
        <taxon>Bacteria</taxon>
        <taxon>Bacillati</taxon>
        <taxon>Bacillota</taxon>
        <taxon>Tissierellia</taxon>
        <taxon>Tissierellales</taxon>
        <taxon>Tissierellaceae</taxon>
        <taxon>Tissierella</taxon>
    </lineage>
</organism>
<dbReference type="InterPro" id="IPR000209">
    <property type="entry name" value="Peptidase_S8/S53_dom"/>
</dbReference>
<dbReference type="Proteomes" id="UP000184114">
    <property type="component" value="Unassembled WGS sequence"/>
</dbReference>
<feature type="domain" description="Peptidase S8/S53" evidence="8">
    <location>
        <begin position="208"/>
        <end position="490"/>
    </location>
</feature>
<dbReference type="STRING" id="1123404.SAMN02745784_01933"/>
<feature type="active site" description="Charge relay system" evidence="5 6">
    <location>
        <position position="217"/>
    </location>
</feature>
<dbReference type="RefSeq" id="WP_072975861.1">
    <property type="nucleotide sequence ID" value="NZ_FQTY01000007.1"/>
</dbReference>
<accession>A0A1M4WM69</accession>
<dbReference type="SUPFAM" id="SSF52743">
    <property type="entry name" value="Subtilisin-like"/>
    <property type="match status" value="1"/>
</dbReference>
<dbReference type="EMBL" id="FQTY01000007">
    <property type="protein sequence ID" value="SHE82401.1"/>
    <property type="molecule type" value="Genomic_DNA"/>
</dbReference>
<keyword evidence="7" id="KW-0732">Signal</keyword>
<dbReference type="PANTHER" id="PTHR43399">
    <property type="entry name" value="SUBTILISIN-RELATED"/>
    <property type="match status" value="1"/>
</dbReference>
<reference evidence="10" key="1">
    <citation type="submission" date="2016-11" db="EMBL/GenBank/DDBJ databases">
        <authorList>
            <person name="Varghese N."/>
            <person name="Submissions S."/>
        </authorList>
    </citation>
    <scope>NUCLEOTIDE SEQUENCE [LARGE SCALE GENOMIC DNA]</scope>
    <source>
        <strain evidence="10">DSM 18095</strain>
    </source>
</reference>
<proteinExistence type="inferred from homology"/>
<evidence type="ECO:0000256" key="1">
    <source>
        <dbReference type="ARBA" id="ARBA00011073"/>
    </source>
</evidence>
<dbReference type="InterPro" id="IPR015500">
    <property type="entry name" value="Peptidase_S8_subtilisin-rel"/>
</dbReference>
<evidence type="ECO:0000313" key="9">
    <source>
        <dbReference type="EMBL" id="SHE82401.1"/>
    </source>
</evidence>
<dbReference type="InterPro" id="IPR033857">
    <property type="entry name" value="Bacillopeptidase_F"/>
</dbReference>
<evidence type="ECO:0000259" key="8">
    <source>
        <dbReference type="Pfam" id="PF00082"/>
    </source>
</evidence>
<feature type="active site" description="Charge relay system" evidence="5 6">
    <location>
        <position position="263"/>
    </location>
</feature>
<dbReference type="GO" id="GO:0006508">
    <property type="term" value="P:proteolysis"/>
    <property type="evidence" value="ECO:0007669"/>
    <property type="project" value="UniProtKB-KW"/>
</dbReference>
<evidence type="ECO:0000256" key="3">
    <source>
        <dbReference type="ARBA" id="ARBA00022801"/>
    </source>
</evidence>
<dbReference type="PROSITE" id="PS00138">
    <property type="entry name" value="SUBTILASE_SER"/>
    <property type="match status" value="1"/>
</dbReference>
<dbReference type="PRINTS" id="PR00723">
    <property type="entry name" value="SUBTILISIN"/>
</dbReference>
<keyword evidence="2 6" id="KW-0645">Protease</keyword>
<sequence length="503" mass="54981">MSKNKQEKRVLSLLLTLVMVLGCFASFAYAEDDQLSLPEENLNVFSIEKITDEVKEDIDSEDLLEVLVYMKDQIDVEKVSYKAKSRLTSAVNPHQSKLKVRNAVIDALQDNAEMTQADIQTYLEQEMEKGNVIEFTPYHIVNIIYVKAKKEVIGKLSYMPEVEKIYKNRTYTLDVPETNSEAELSATGVEWNIETVKADKVWDLGYDGTGIVVATIDSGVKWDHPALKNKWRGYDPATGRTNSNGNWFDPVYNSSLPADSDSHGTHVMGTMVGQESNGSNKIGVAPGAKWIAARVFNKYGSTTDKILLDAAQWMLAPGGDPKKAPDIINNSWGGGAGIDDWYRRAVINWRAAGIFPVFAAGNQRKGEPAPWPGSISCPSNYPESFAVAATDRNNVRAYFSKLGPSPYDETLIKPNISAPGVNIRSSIPSGYGNSSGTSMAAPAISGVAALLLSANNSLSVEELERIITSTAMPLTDTTYPRSPNFGYGYGMVDAFKAVSSVVR</sequence>
<dbReference type="Pfam" id="PF00082">
    <property type="entry name" value="Peptidase_S8"/>
    <property type="match status" value="1"/>
</dbReference>
<dbReference type="InterPro" id="IPR023828">
    <property type="entry name" value="Peptidase_S8_Ser-AS"/>
</dbReference>
<keyword evidence="3 6" id="KW-0378">Hydrolase</keyword>
<evidence type="ECO:0000256" key="5">
    <source>
        <dbReference type="PIRSR" id="PIRSR615500-1"/>
    </source>
</evidence>